<protein>
    <submittedName>
        <fullName evidence="7">Putative transferase CAF17, mitochondrial</fullName>
    </submittedName>
</protein>
<keyword evidence="2" id="KW-0809">Transit peptide</keyword>
<evidence type="ECO:0000313" key="8">
    <source>
        <dbReference type="Proteomes" id="UP000054886"/>
    </source>
</evidence>
<dbReference type="Gene3D" id="2.40.30.160">
    <property type="match status" value="1"/>
</dbReference>
<feature type="domain" description="CAF17 C-terminal" evidence="6">
    <location>
        <begin position="370"/>
        <end position="490"/>
    </location>
</feature>
<feature type="region of interest" description="Disordered" evidence="5">
    <location>
        <begin position="404"/>
        <end position="428"/>
    </location>
</feature>
<dbReference type="VEuPathDB" id="FungiDB:GVI51_H00297"/>
<dbReference type="SUPFAM" id="SSF103025">
    <property type="entry name" value="Folate-binding domain"/>
    <property type="match status" value="1"/>
</dbReference>
<evidence type="ECO:0000256" key="1">
    <source>
        <dbReference type="ARBA" id="ARBA00004305"/>
    </source>
</evidence>
<dbReference type="OMA" id="PFECNLD"/>
<dbReference type="VEuPathDB" id="FungiDB:CAGL0H00484g"/>
<evidence type="ECO:0000256" key="2">
    <source>
        <dbReference type="ARBA" id="ARBA00022946"/>
    </source>
</evidence>
<dbReference type="NCBIfam" id="TIGR03317">
    <property type="entry name" value="ygfZ_signature"/>
    <property type="match status" value="1"/>
</dbReference>
<dbReference type="EMBL" id="LLZZ01000148">
    <property type="protein sequence ID" value="KTA99119.1"/>
    <property type="molecule type" value="Genomic_DNA"/>
</dbReference>
<evidence type="ECO:0000256" key="5">
    <source>
        <dbReference type="SAM" id="MobiDB-lite"/>
    </source>
</evidence>
<feature type="region of interest" description="Disordered" evidence="5">
    <location>
        <begin position="88"/>
        <end position="107"/>
    </location>
</feature>
<organism evidence="7 8">
    <name type="scientific">Candida glabrata</name>
    <name type="common">Yeast</name>
    <name type="synonym">Torulopsis glabrata</name>
    <dbReference type="NCBI Taxonomy" id="5478"/>
    <lineage>
        <taxon>Eukaryota</taxon>
        <taxon>Fungi</taxon>
        <taxon>Dikarya</taxon>
        <taxon>Ascomycota</taxon>
        <taxon>Saccharomycotina</taxon>
        <taxon>Saccharomycetes</taxon>
        <taxon>Saccharomycetales</taxon>
        <taxon>Saccharomycetaceae</taxon>
        <taxon>Nakaseomyces</taxon>
    </lineage>
</organism>
<proteinExistence type="inferred from homology"/>
<keyword evidence="7" id="KW-0808">Transferase</keyword>
<evidence type="ECO:0000313" key="7">
    <source>
        <dbReference type="EMBL" id="KTA99119.1"/>
    </source>
</evidence>
<dbReference type="VEuPathDB" id="FungiDB:GW608_H00297"/>
<accession>A0A0W0CHP4</accession>
<feature type="compositionally biased region" description="Polar residues" evidence="5">
    <location>
        <begin position="412"/>
        <end position="428"/>
    </location>
</feature>
<sequence length="497" mass="56642">MMKTLTRSILDLTRSSKNAVSIQCGRRFISSIKATNLDNALLVYGEIPNKSYLQVRGPDTIGFLNGLVTSKLLPTFVKKNLTTIEVSDEKNKKDTNNNESPEFNEKKGNWGIYNAESHNGPYLSRFGIYSAFLNGKGKLVTDSIIYPSPGVVNDQTEAKIKLYPEYLLEFDKDIIPRMLTSFESHKLHNKIKFEEVKNTKTWDFFISFPGLTQNDPNPWIDNVYVPLTYLKNAEASNEFAESFITSLFPKISNKILGFYIERRTETLLNNDGTAPQFFRIVTTEDVDNAFDAFNSEAFPFTFEKLEKDSSFFKQCKLQYGFLDGSDAIQPDSLMPLELNFDYFPNTVSNNKGCYVGQELTARTYSTGILRKRLIPIEFENLSEQAVKLLNECDKYPDIEVEVDPKNQEPEPLQSTAPSPFGNSPFGNASTKLRQRKKAAGTLISFDGKYGIALFRIEHFKNIYDTPTPSKFFLTIGQEKIDVTPQRPIWYNEWKSSQ</sequence>
<dbReference type="VEuPathDB" id="FungiDB:B1J91_H00484g"/>
<dbReference type="GO" id="GO:0051604">
    <property type="term" value="P:protein maturation"/>
    <property type="evidence" value="ECO:0007669"/>
    <property type="project" value="EnsemblFungi"/>
</dbReference>
<dbReference type="PhylomeDB" id="A0A0W0CHP4"/>
<comment type="similarity">
    <text evidence="4">Belongs to the GcvT family. CAF17/IBA57 subfamily.</text>
</comment>
<dbReference type="Proteomes" id="UP000054886">
    <property type="component" value="Unassembled WGS sequence"/>
</dbReference>
<name>A0A0W0CHP4_CANGB</name>
<dbReference type="VEuPathDB" id="FungiDB:GWK60_H00297"/>
<evidence type="ECO:0000256" key="4">
    <source>
        <dbReference type="ARBA" id="ARBA00093447"/>
    </source>
</evidence>
<dbReference type="GO" id="GO:0005759">
    <property type="term" value="C:mitochondrial matrix"/>
    <property type="evidence" value="ECO:0007669"/>
    <property type="project" value="UniProtKB-SubCell"/>
</dbReference>
<comment type="subcellular location">
    <subcellularLocation>
        <location evidence="1">Mitochondrion matrix</location>
    </subcellularLocation>
</comment>
<dbReference type="InterPro" id="IPR045179">
    <property type="entry name" value="YgfZ/GcvT"/>
</dbReference>
<evidence type="ECO:0000256" key="3">
    <source>
        <dbReference type="ARBA" id="ARBA00023128"/>
    </source>
</evidence>
<dbReference type="PANTHER" id="PTHR22602">
    <property type="entry name" value="TRANSFERASE CAF17, MITOCHONDRIAL-RELATED"/>
    <property type="match status" value="1"/>
</dbReference>
<dbReference type="GO" id="GO:0016740">
    <property type="term" value="F:transferase activity"/>
    <property type="evidence" value="ECO:0007669"/>
    <property type="project" value="UniProtKB-KW"/>
</dbReference>
<dbReference type="InterPro" id="IPR017703">
    <property type="entry name" value="YgfZ/GCV_T_CS"/>
</dbReference>
<dbReference type="Pfam" id="PF25455">
    <property type="entry name" value="Beta-barrel_CAF17_C"/>
    <property type="match status" value="1"/>
</dbReference>
<comment type="caution">
    <text evidence="7">The sequence shown here is derived from an EMBL/GenBank/DDBJ whole genome shotgun (WGS) entry which is preliminary data.</text>
</comment>
<dbReference type="PANTHER" id="PTHR22602:SF0">
    <property type="entry name" value="TRANSFERASE CAF17, MITOCHONDRIAL-RELATED"/>
    <property type="match status" value="1"/>
</dbReference>
<dbReference type="AlphaFoldDB" id="A0A0W0CHP4"/>
<evidence type="ECO:0000259" key="6">
    <source>
        <dbReference type="Pfam" id="PF25455"/>
    </source>
</evidence>
<gene>
    <name evidence="7" type="ORF">AO440_001919</name>
</gene>
<keyword evidence="3" id="KW-0496">Mitochondrion</keyword>
<reference evidence="7 8" key="1">
    <citation type="submission" date="2015-10" db="EMBL/GenBank/DDBJ databases">
        <title>Draft genomes sequences of Candida glabrata isolates 1A, 1B, 2A, 2B, 3A and 3B.</title>
        <authorList>
            <person name="Haavelsrud O.E."/>
            <person name="Gaustad P."/>
        </authorList>
    </citation>
    <scope>NUCLEOTIDE SEQUENCE [LARGE SCALE GENOMIC DNA]</scope>
    <source>
        <strain evidence="7">910700640</strain>
    </source>
</reference>
<dbReference type="InterPro" id="IPR057460">
    <property type="entry name" value="CAF17_C"/>
</dbReference>
<dbReference type="GO" id="GO:0016226">
    <property type="term" value="P:iron-sulfur cluster assembly"/>
    <property type="evidence" value="ECO:0007669"/>
    <property type="project" value="TreeGrafter"/>
</dbReference>